<evidence type="ECO:0000313" key="2">
    <source>
        <dbReference type="Proteomes" id="UP001146351"/>
    </source>
</evidence>
<protein>
    <submittedName>
        <fullName evidence="1">ADP-ribose 1'-phosphate phosphatase</fullName>
    </submittedName>
</protein>
<evidence type="ECO:0000313" key="1">
    <source>
        <dbReference type="EMBL" id="KAJ5162056.1"/>
    </source>
</evidence>
<dbReference type="InterPro" id="IPR043472">
    <property type="entry name" value="Macro_dom-like"/>
</dbReference>
<sequence>MQWLIPISVKYPAAYRIHVGYCKSHTKTPMAHDIPVLQAPDGRTVSTRLPLGTAQIIAPQPSDARLGEKRYWIICLFTSYAYGGRADPVDQIINNTHAALQDLQRQLRELHEKGAAAPDALYACRFNSGLFAVPWAKTRKLIEDVGPEMTVVYPVNDVNV</sequence>
<comment type="caution">
    <text evidence="1">The sequence shown here is derived from an EMBL/GenBank/DDBJ whole genome shotgun (WGS) entry which is preliminary data.</text>
</comment>
<proteinExistence type="predicted"/>
<accession>A0A9W9I215</accession>
<reference evidence="1" key="1">
    <citation type="submission" date="2022-11" db="EMBL/GenBank/DDBJ databases">
        <authorList>
            <person name="Petersen C."/>
        </authorList>
    </citation>
    <scope>NUCLEOTIDE SEQUENCE</scope>
    <source>
        <strain evidence="1">IBT 21917</strain>
    </source>
</reference>
<dbReference type="AlphaFoldDB" id="A0A9W9I215"/>
<organism evidence="1 2">
    <name type="scientific">Penicillium capsulatum</name>
    <dbReference type="NCBI Taxonomy" id="69766"/>
    <lineage>
        <taxon>Eukaryota</taxon>
        <taxon>Fungi</taxon>
        <taxon>Dikarya</taxon>
        <taxon>Ascomycota</taxon>
        <taxon>Pezizomycotina</taxon>
        <taxon>Eurotiomycetes</taxon>
        <taxon>Eurotiomycetidae</taxon>
        <taxon>Eurotiales</taxon>
        <taxon>Aspergillaceae</taxon>
        <taxon>Penicillium</taxon>
    </lineage>
</organism>
<keyword evidence="2" id="KW-1185">Reference proteome</keyword>
<dbReference type="Proteomes" id="UP001146351">
    <property type="component" value="Unassembled WGS sequence"/>
</dbReference>
<dbReference type="SUPFAM" id="SSF52949">
    <property type="entry name" value="Macro domain-like"/>
    <property type="match status" value="1"/>
</dbReference>
<dbReference type="OrthoDB" id="2155246at2759"/>
<name>A0A9W9I215_9EURO</name>
<dbReference type="EMBL" id="JAPQKO010000005">
    <property type="protein sequence ID" value="KAJ5162056.1"/>
    <property type="molecule type" value="Genomic_DNA"/>
</dbReference>
<gene>
    <name evidence="1" type="ORF">N7492_007448</name>
</gene>
<dbReference type="Gene3D" id="3.40.220.10">
    <property type="entry name" value="Leucine Aminopeptidase, subunit E, domain 1"/>
    <property type="match status" value="1"/>
</dbReference>
<reference evidence="1" key="2">
    <citation type="journal article" date="2023" name="IMA Fungus">
        <title>Comparative genomic study of the Penicillium genus elucidates a diverse pangenome and 15 lateral gene transfer events.</title>
        <authorList>
            <person name="Petersen C."/>
            <person name="Sorensen T."/>
            <person name="Nielsen M.R."/>
            <person name="Sondergaard T.E."/>
            <person name="Sorensen J.L."/>
            <person name="Fitzpatrick D.A."/>
            <person name="Frisvad J.C."/>
            <person name="Nielsen K.L."/>
        </authorList>
    </citation>
    <scope>NUCLEOTIDE SEQUENCE</scope>
    <source>
        <strain evidence="1">IBT 21917</strain>
    </source>
</reference>